<sequence length="39" mass="4685">MLLGVSRHIWRHPQETGGNPKIWEEKRQKLFLVLQLTFP</sequence>
<protein>
    <submittedName>
        <fullName evidence="1">Uncharacterized protein</fullName>
    </submittedName>
</protein>
<dbReference type="EMBL" id="ACSH02000004">
    <property type="protein sequence ID" value="EFM49253.1"/>
    <property type="molecule type" value="Genomic_DNA"/>
</dbReference>
<dbReference type="STRING" id="553207.HMPREF0299_7590"/>
<evidence type="ECO:0000313" key="2">
    <source>
        <dbReference type="Proteomes" id="UP000004218"/>
    </source>
</evidence>
<gene>
    <name evidence="1" type="ORF">HMPREF0299_7590</name>
</gene>
<reference evidence="1" key="1">
    <citation type="submission" date="2010-08" db="EMBL/GenBank/DDBJ databases">
        <authorList>
            <person name="Harkins D.M."/>
            <person name="Madupu R."/>
            <person name="Durkin A.S."/>
            <person name="Torralba M."/>
            <person name="Methe B."/>
            <person name="Sutton G.G."/>
            <person name="Nelson K.E."/>
        </authorList>
    </citation>
    <scope>NUCLEOTIDE SEQUENCE [LARGE SCALE GENOMIC DNA]</scope>
    <source>
        <strain evidence="1">ATCC 14266</strain>
    </source>
</reference>
<organism evidence="1 2">
    <name type="scientific">Corynebacterium matruchotii ATCC 14266</name>
    <dbReference type="NCBI Taxonomy" id="553207"/>
    <lineage>
        <taxon>Bacteria</taxon>
        <taxon>Bacillati</taxon>
        <taxon>Actinomycetota</taxon>
        <taxon>Actinomycetes</taxon>
        <taxon>Mycobacteriales</taxon>
        <taxon>Corynebacteriaceae</taxon>
        <taxon>Corynebacterium</taxon>
    </lineage>
</organism>
<dbReference type="AlphaFoldDB" id="E0DDS2"/>
<name>E0DDS2_9CORY</name>
<dbReference type="Proteomes" id="UP000004218">
    <property type="component" value="Unassembled WGS sequence"/>
</dbReference>
<evidence type="ECO:0000313" key="1">
    <source>
        <dbReference type="EMBL" id="EFM49253.1"/>
    </source>
</evidence>
<proteinExistence type="predicted"/>
<accession>E0DDS2</accession>
<comment type="caution">
    <text evidence="1">The sequence shown here is derived from an EMBL/GenBank/DDBJ whole genome shotgun (WGS) entry which is preliminary data.</text>
</comment>
<keyword evidence="2" id="KW-1185">Reference proteome</keyword>